<dbReference type="InterPro" id="IPR012312">
    <property type="entry name" value="Hemerythrin-like"/>
</dbReference>
<evidence type="ECO:0000313" key="3">
    <source>
        <dbReference type="Proteomes" id="UP000677913"/>
    </source>
</evidence>
<organism evidence="2 3">
    <name type="scientific">Actinocrinis puniceicyclus</name>
    <dbReference type="NCBI Taxonomy" id="977794"/>
    <lineage>
        <taxon>Bacteria</taxon>
        <taxon>Bacillati</taxon>
        <taxon>Actinomycetota</taxon>
        <taxon>Actinomycetes</taxon>
        <taxon>Catenulisporales</taxon>
        <taxon>Actinospicaceae</taxon>
        <taxon>Actinocrinis</taxon>
    </lineage>
</organism>
<protein>
    <submittedName>
        <fullName evidence="2">Hemerythrin domain-containing protein</fullName>
    </submittedName>
</protein>
<reference evidence="2" key="1">
    <citation type="submission" date="2021-04" db="EMBL/GenBank/DDBJ databases">
        <title>Genome based classification of Actinospica acidithermotolerans sp. nov., an actinobacterium isolated from an Indonesian hot spring.</title>
        <authorList>
            <person name="Kusuma A.B."/>
            <person name="Putra K.E."/>
            <person name="Nafisah S."/>
            <person name="Loh J."/>
            <person name="Nouioui I."/>
            <person name="Goodfellow M."/>
        </authorList>
    </citation>
    <scope>NUCLEOTIDE SEQUENCE</scope>
    <source>
        <strain evidence="2">DSM 45618</strain>
    </source>
</reference>
<keyword evidence="3" id="KW-1185">Reference proteome</keyword>
<dbReference type="Pfam" id="PF01814">
    <property type="entry name" value="Hemerythrin"/>
    <property type="match status" value="1"/>
</dbReference>
<gene>
    <name evidence="2" type="ORF">KGA66_14055</name>
</gene>
<accession>A0A8J8BCH8</accession>
<sequence>MTAIGDLTREHDLVVDVIGAARSAHLDGDVARMVQAARQIEALLEPHTRVEEDGLFPALAGEFPEQIESLEAEHRLIEPVLREAAHGVPAAPDWPQRLMAVLDVLRHHILKEQDGVFPAALASLSTEEWERIDAVRARVGTALPGVHTSAG</sequence>
<feature type="domain" description="Hemerythrin-like" evidence="1">
    <location>
        <begin position="3"/>
        <end position="120"/>
    </location>
</feature>
<evidence type="ECO:0000259" key="1">
    <source>
        <dbReference type="Pfam" id="PF01814"/>
    </source>
</evidence>
<dbReference type="Gene3D" id="1.20.120.520">
    <property type="entry name" value="nmb1532 protein domain like"/>
    <property type="match status" value="1"/>
</dbReference>
<name>A0A8J8BCH8_9ACTN</name>
<dbReference type="Proteomes" id="UP000677913">
    <property type="component" value="Unassembled WGS sequence"/>
</dbReference>
<dbReference type="AlphaFoldDB" id="A0A8J8BCH8"/>
<dbReference type="EMBL" id="JAGSXH010000043">
    <property type="protein sequence ID" value="MBS2964178.1"/>
    <property type="molecule type" value="Genomic_DNA"/>
</dbReference>
<evidence type="ECO:0000313" key="2">
    <source>
        <dbReference type="EMBL" id="MBS2964178.1"/>
    </source>
</evidence>
<comment type="caution">
    <text evidence="2">The sequence shown here is derived from an EMBL/GenBank/DDBJ whole genome shotgun (WGS) entry which is preliminary data.</text>
</comment>
<proteinExistence type="predicted"/>